<evidence type="ECO:0000256" key="1">
    <source>
        <dbReference type="SAM" id="Coils"/>
    </source>
</evidence>
<comment type="caution">
    <text evidence="2">The sequence shown here is derived from an EMBL/GenBank/DDBJ whole genome shotgun (WGS) entry which is preliminary data.</text>
</comment>
<feature type="coiled-coil region" evidence="1">
    <location>
        <begin position="39"/>
        <end position="84"/>
    </location>
</feature>
<name>A0A1F5JWD2_9BACT</name>
<sequence>MNDADITKLAAKLTKSLATQDNIKEIKDDLKELATKTDLNMVKDNIKRLEKKIDYLDDKTNVILNFAENVNEDHEKRLKRIERVPVIAHQLKK</sequence>
<evidence type="ECO:0000313" key="2">
    <source>
        <dbReference type="EMBL" id="OGE32904.1"/>
    </source>
</evidence>
<proteinExistence type="predicted"/>
<evidence type="ECO:0000313" key="3">
    <source>
        <dbReference type="Proteomes" id="UP000176902"/>
    </source>
</evidence>
<keyword evidence="1" id="KW-0175">Coiled coil</keyword>
<organism evidence="2 3">
    <name type="scientific">Candidatus Daviesbacteria bacterium RIFCSPHIGHO2_02_FULL_36_13</name>
    <dbReference type="NCBI Taxonomy" id="1797768"/>
    <lineage>
        <taxon>Bacteria</taxon>
        <taxon>Candidatus Daviesiibacteriota</taxon>
    </lineage>
</organism>
<dbReference type="EMBL" id="MFCV01000019">
    <property type="protein sequence ID" value="OGE32904.1"/>
    <property type="molecule type" value="Genomic_DNA"/>
</dbReference>
<accession>A0A1F5JWD2</accession>
<gene>
    <name evidence="2" type="ORF">A3C59_01730</name>
</gene>
<protein>
    <submittedName>
        <fullName evidence="2">Uncharacterized protein</fullName>
    </submittedName>
</protein>
<dbReference type="Proteomes" id="UP000176902">
    <property type="component" value="Unassembled WGS sequence"/>
</dbReference>
<reference evidence="2 3" key="1">
    <citation type="journal article" date="2016" name="Nat. Commun.">
        <title>Thousands of microbial genomes shed light on interconnected biogeochemical processes in an aquifer system.</title>
        <authorList>
            <person name="Anantharaman K."/>
            <person name="Brown C.T."/>
            <person name="Hug L.A."/>
            <person name="Sharon I."/>
            <person name="Castelle C.J."/>
            <person name="Probst A.J."/>
            <person name="Thomas B.C."/>
            <person name="Singh A."/>
            <person name="Wilkins M.J."/>
            <person name="Karaoz U."/>
            <person name="Brodie E.L."/>
            <person name="Williams K.H."/>
            <person name="Hubbard S.S."/>
            <person name="Banfield J.F."/>
        </authorList>
    </citation>
    <scope>NUCLEOTIDE SEQUENCE [LARGE SCALE GENOMIC DNA]</scope>
</reference>
<dbReference type="AlphaFoldDB" id="A0A1F5JWD2"/>